<sequence length="135" mass="14667">MSLPAALTSVSPLAAWLAQQMAPLSVSDEWRFALDLAVCETATNIIRHALHEDGERRFTVEFIAAASGVMLRFTDAGDPFPADCLAAARDNPLFDIDPLAESGRGVKLILSYVDTFIAENREGENVTVLEKRMSG</sequence>
<keyword evidence="1" id="KW-0808">Transferase</keyword>
<evidence type="ECO:0000259" key="2">
    <source>
        <dbReference type="Pfam" id="PF13581"/>
    </source>
</evidence>
<dbReference type="PANTHER" id="PTHR35526">
    <property type="entry name" value="ANTI-SIGMA-F FACTOR RSBW-RELATED"/>
    <property type="match status" value="1"/>
</dbReference>
<comment type="caution">
    <text evidence="3">The sequence shown here is derived from an EMBL/GenBank/DDBJ whole genome shotgun (WGS) entry which is preliminary data.</text>
</comment>
<evidence type="ECO:0000256" key="1">
    <source>
        <dbReference type="ARBA" id="ARBA00022527"/>
    </source>
</evidence>
<dbReference type="GO" id="GO:0005524">
    <property type="term" value="F:ATP binding"/>
    <property type="evidence" value="ECO:0007669"/>
    <property type="project" value="UniProtKB-KW"/>
</dbReference>
<accession>A0A3J3C6M9</accession>
<name>A0A3J3C6M9_SALER</name>
<dbReference type="InterPro" id="IPR036890">
    <property type="entry name" value="HATPase_C_sf"/>
</dbReference>
<dbReference type="Gene3D" id="3.30.565.10">
    <property type="entry name" value="Histidine kinase-like ATPase, C-terminal domain"/>
    <property type="match status" value="1"/>
</dbReference>
<reference evidence="3" key="1">
    <citation type="submission" date="2018-11" db="EMBL/GenBank/DDBJ databases">
        <authorList>
            <consortium name="PulseNet: The National Subtyping Network for Foodborne Disease Surveillance"/>
            <person name="Tarr C.L."/>
            <person name="Trees E."/>
            <person name="Katz L.S."/>
            <person name="Carleton-Romer H.A."/>
            <person name="Stroika S."/>
            <person name="Kucerova Z."/>
            <person name="Roache K.F."/>
            <person name="Sabol A.L."/>
            <person name="Besser J."/>
            <person name="Gerner-Smidt P."/>
        </authorList>
    </citation>
    <scope>NUCLEOTIDE SEQUENCE [LARGE SCALE GENOMIC DNA]</scope>
    <source>
        <strain evidence="3">PNUSAS059687</strain>
    </source>
</reference>
<evidence type="ECO:0000313" key="3">
    <source>
        <dbReference type="EMBL" id="MHS99697.1"/>
    </source>
</evidence>
<dbReference type="EMBL" id="RNUA01000081">
    <property type="protein sequence ID" value="MHS99697.1"/>
    <property type="molecule type" value="Genomic_DNA"/>
</dbReference>
<protein>
    <submittedName>
        <fullName evidence="3">ATP-binding protein</fullName>
    </submittedName>
</protein>
<feature type="domain" description="Histidine kinase/HSP90-like ATPase" evidence="2">
    <location>
        <begin position="3"/>
        <end position="129"/>
    </location>
</feature>
<keyword evidence="3" id="KW-0547">Nucleotide-binding</keyword>
<organism evidence="3">
    <name type="scientific">Salmonella enterica</name>
    <name type="common">Salmonella choleraesuis</name>
    <dbReference type="NCBI Taxonomy" id="28901"/>
    <lineage>
        <taxon>Bacteria</taxon>
        <taxon>Pseudomonadati</taxon>
        <taxon>Pseudomonadota</taxon>
        <taxon>Gammaproteobacteria</taxon>
        <taxon>Enterobacterales</taxon>
        <taxon>Enterobacteriaceae</taxon>
        <taxon>Salmonella</taxon>
    </lineage>
</organism>
<dbReference type="InterPro" id="IPR003594">
    <property type="entry name" value="HATPase_dom"/>
</dbReference>
<dbReference type="Pfam" id="PF13581">
    <property type="entry name" value="HATPase_c_2"/>
    <property type="match status" value="1"/>
</dbReference>
<proteinExistence type="predicted"/>
<dbReference type="GO" id="GO:0004674">
    <property type="term" value="F:protein serine/threonine kinase activity"/>
    <property type="evidence" value="ECO:0007669"/>
    <property type="project" value="UniProtKB-KW"/>
</dbReference>
<dbReference type="CDD" id="cd16936">
    <property type="entry name" value="HATPase_RsbW-like"/>
    <property type="match status" value="1"/>
</dbReference>
<keyword evidence="1" id="KW-0723">Serine/threonine-protein kinase</keyword>
<dbReference type="InterPro" id="IPR050267">
    <property type="entry name" value="Anti-sigma-factor_SerPK"/>
</dbReference>
<dbReference type="SUPFAM" id="SSF55874">
    <property type="entry name" value="ATPase domain of HSP90 chaperone/DNA topoisomerase II/histidine kinase"/>
    <property type="match status" value="1"/>
</dbReference>
<dbReference type="Proteomes" id="UP000839513">
    <property type="component" value="Unassembled WGS sequence"/>
</dbReference>
<keyword evidence="1" id="KW-0418">Kinase</keyword>
<keyword evidence="3" id="KW-0067">ATP-binding</keyword>
<gene>
    <name evidence="3" type="ORF">EEN88_18070</name>
</gene>
<dbReference type="AlphaFoldDB" id="A0A3J3C6M9"/>
<dbReference type="PANTHER" id="PTHR35526:SF3">
    <property type="entry name" value="ANTI-SIGMA-F FACTOR RSBW"/>
    <property type="match status" value="1"/>
</dbReference>